<dbReference type="EMBL" id="KK105092">
    <property type="protein sequence ID" value="KIY93045.1"/>
    <property type="molecule type" value="Genomic_DNA"/>
</dbReference>
<dbReference type="KEGG" id="mng:MNEG_14918"/>
<organism evidence="3 4">
    <name type="scientific">Monoraphidium neglectum</name>
    <dbReference type="NCBI Taxonomy" id="145388"/>
    <lineage>
        <taxon>Eukaryota</taxon>
        <taxon>Viridiplantae</taxon>
        <taxon>Chlorophyta</taxon>
        <taxon>core chlorophytes</taxon>
        <taxon>Chlorophyceae</taxon>
        <taxon>CS clade</taxon>
        <taxon>Sphaeropleales</taxon>
        <taxon>Selenastraceae</taxon>
        <taxon>Monoraphidium</taxon>
    </lineage>
</organism>
<keyword evidence="2" id="KW-1133">Transmembrane helix</keyword>
<evidence type="ECO:0000256" key="2">
    <source>
        <dbReference type="SAM" id="Phobius"/>
    </source>
</evidence>
<evidence type="ECO:0000313" key="3">
    <source>
        <dbReference type="EMBL" id="KIY93045.1"/>
    </source>
</evidence>
<feature type="region of interest" description="Disordered" evidence="1">
    <location>
        <begin position="28"/>
        <end position="61"/>
    </location>
</feature>
<feature type="transmembrane region" description="Helical" evidence="2">
    <location>
        <begin position="193"/>
        <end position="215"/>
    </location>
</feature>
<dbReference type="AlphaFoldDB" id="A0A0D2MCS4"/>
<name>A0A0D2MCS4_9CHLO</name>
<feature type="compositionally biased region" description="Basic and acidic residues" evidence="1">
    <location>
        <begin position="38"/>
        <end position="52"/>
    </location>
</feature>
<proteinExistence type="predicted"/>
<dbReference type="STRING" id="145388.A0A0D2MCS4"/>
<gene>
    <name evidence="3" type="ORF">MNEG_14918</name>
</gene>
<protein>
    <submittedName>
        <fullName evidence="3">Uncharacterized protein</fullName>
    </submittedName>
</protein>
<dbReference type="Proteomes" id="UP000054498">
    <property type="component" value="Unassembled WGS sequence"/>
</dbReference>
<evidence type="ECO:0000313" key="4">
    <source>
        <dbReference type="Proteomes" id="UP000054498"/>
    </source>
</evidence>
<dbReference type="RefSeq" id="XP_013892065.1">
    <property type="nucleotide sequence ID" value="XM_014036611.1"/>
</dbReference>
<dbReference type="GeneID" id="25732527"/>
<keyword evidence="2" id="KW-0812">Transmembrane</keyword>
<sequence>MGSSSPRPPLHASQELESALRLQNHYKQRAKDALAAAAEREADGAAERDDRASAAAAAAEEEVEELQDEVVRLRSAAEANLRSAAEDQFAAELTSLSKAKAQAQRECDALRDLAAQAAAQHREELARWVQENAALKARIASDAAAAAMGGGAGAGRGAGKTFGALQGGGGFGGGAAAAVERFVAALERRKRGLAPLVAVAAVVLLVAFVAVVRAASSGRGGTCVLHRLGIIVGPGCGRPGGAAAGGGGGGPLLGRAGGGGSLRRLLDVGSFWEDAG</sequence>
<reference evidence="3 4" key="1">
    <citation type="journal article" date="2013" name="BMC Genomics">
        <title>Reconstruction of the lipid metabolism for the microalga Monoraphidium neglectum from its genome sequence reveals characteristics suitable for biofuel production.</title>
        <authorList>
            <person name="Bogen C."/>
            <person name="Al-Dilaimi A."/>
            <person name="Albersmeier A."/>
            <person name="Wichmann J."/>
            <person name="Grundmann M."/>
            <person name="Rupp O."/>
            <person name="Lauersen K.J."/>
            <person name="Blifernez-Klassen O."/>
            <person name="Kalinowski J."/>
            <person name="Goesmann A."/>
            <person name="Mussgnug J.H."/>
            <person name="Kruse O."/>
        </authorList>
    </citation>
    <scope>NUCLEOTIDE SEQUENCE [LARGE SCALE GENOMIC DNA]</scope>
    <source>
        <strain evidence="3 4">SAG 48.87</strain>
    </source>
</reference>
<evidence type="ECO:0000256" key="1">
    <source>
        <dbReference type="SAM" id="MobiDB-lite"/>
    </source>
</evidence>
<accession>A0A0D2MCS4</accession>
<keyword evidence="4" id="KW-1185">Reference proteome</keyword>
<keyword evidence="2" id="KW-0472">Membrane</keyword>